<name>A0A7X9WUE7_9SPHN</name>
<gene>
    <name evidence="1" type="ORF">HHL08_07995</name>
</gene>
<proteinExistence type="predicted"/>
<evidence type="ECO:0000313" key="2">
    <source>
        <dbReference type="Proteomes" id="UP000519023"/>
    </source>
</evidence>
<accession>A0A7X9WUE7</accession>
<keyword evidence="2" id="KW-1185">Reference proteome</keyword>
<dbReference type="EMBL" id="JABBFV010000004">
    <property type="protein sequence ID" value="NML10095.1"/>
    <property type="molecule type" value="Genomic_DNA"/>
</dbReference>
<evidence type="ECO:0000313" key="1">
    <source>
        <dbReference type="EMBL" id="NML10095.1"/>
    </source>
</evidence>
<sequence length="119" mass="12864">MEAATFVELLRQVVTDNAATEAIAQAESPSGRSQSDDQKMRSAWIRALSAEERGHLECVASQAARATAFGLLCILDGARKIEDGIDHGHLELRYVEGQSNTLLASSADHMPVPPLHELL</sequence>
<dbReference type="Proteomes" id="UP000519023">
    <property type="component" value="Unassembled WGS sequence"/>
</dbReference>
<organism evidence="1 2">
    <name type="scientific">Sphingobium psychrophilum</name>
    <dbReference type="NCBI Taxonomy" id="2728834"/>
    <lineage>
        <taxon>Bacteria</taxon>
        <taxon>Pseudomonadati</taxon>
        <taxon>Pseudomonadota</taxon>
        <taxon>Alphaproteobacteria</taxon>
        <taxon>Sphingomonadales</taxon>
        <taxon>Sphingomonadaceae</taxon>
        <taxon>Sphingobium</taxon>
    </lineage>
</organism>
<dbReference type="RefSeq" id="WP_169572162.1">
    <property type="nucleotide sequence ID" value="NZ_JABBFV010000004.1"/>
</dbReference>
<reference evidence="1 2" key="1">
    <citation type="submission" date="2020-04" db="EMBL/GenBank/DDBJ databases">
        <title>Sphingobium sp. AR-3-1 isolated from Arctic soil.</title>
        <authorList>
            <person name="Dahal R.H."/>
            <person name="Chaudhary D.K."/>
        </authorList>
    </citation>
    <scope>NUCLEOTIDE SEQUENCE [LARGE SCALE GENOMIC DNA]</scope>
    <source>
        <strain evidence="1 2">AR-3-1</strain>
    </source>
</reference>
<protein>
    <submittedName>
        <fullName evidence="1">Uncharacterized protein</fullName>
    </submittedName>
</protein>
<dbReference type="AlphaFoldDB" id="A0A7X9WUE7"/>
<comment type="caution">
    <text evidence="1">The sequence shown here is derived from an EMBL/GenBank/DDBJ whole genome shotgun (WGS) entry which is preliminary data.</text>
</comment>